<sequence length="417" mass="43977">MKDATTGTGRSGLSGTRGAEQTTGGMPALSSAVRTLASDAPPPQLASSILLVVQCGFLLVGFINILEARPHPLTLTASAVGFIAIFSLQLVHSAYRLRWLRARWGRWTLALQALLTYLPLFVLGFGWGGMSGFLGASVLLVLPPGVAWPLFGLVGAVGCATGPLVLGTNLVGSVYFGVATILTGLTVYGLSRLAELVIEVQEAQHAIARLAVNQERLRFARDLHDLLGYSLSAITLKSELARRLVHREADRAQEELENILEISRQALSDVRTVARGYRDMSLATEVVSAQAVLEAGGIQAAVEMRGKLPEGETNTIMATVLREAVTNLLRHSKAENCRIESWTTPAGGLVLIIANDGVEPAAADGPEAMGSPDGSGLQNLRFRLAAVGGRLTSGLDAQGWFVLTAEAPLELPGCAAG</sequence>
<evidence type="ECO:0000256" key="1">
    <source>
        <dbReference type="ARBA" id="ARBA00022679"/>
    </source>
</evidence>
<proteinExistence type="predicted"/>
<feature type="transmembrane region" description="Helical" evidence="5">
    <location>
        <begin position="107"/>
        <end position="127"/>
    </location>
</feature>
<dbReference type="InterPro" id="IPR011712">
    <property type="entry name" value="Sig_transdc_His_kin_sub3_dim/P"/>
</dbReference>
<evidence type="ECO:0000256" key="5">
    <source>
        <dbReference type="SAM" id="Phobius"/>
    </source>
</evidence>
<keyword evidence="5" id="KW-0812">Transmembrane</keyword>
<evidence type="ECO:0000259" key="6">
    <source>
        <dbReference type="Pfam" id="PF07730"/>
    </source>
</evidence>
<feature type="transmembrane region" description="Helical" evidence="5">
    <location>
        <begin position="147"/>
        <end position="166"/>
    </location>
</feature>
<evidence type="ECO:0000256" key="2">
    <source>
        <dbReference type="ARBA" id="ARBA00022777"/>
    </source>
</evidence>
<dbReference type="Gene3D" id="1.20.5.1930">
    <property type="match status" value="1"/>
</dbReference>
<dbReference type="EMBL" id="VDEQ01000224">
    <property type="protein sequence ID" value="MQS37886.1"/>
    <property type="molecule type" value="Genomic_DNA"/>
</dbReference>
<keyword evidence="8" id="KW-1185">Reference proteome</keyword>
<feature type="transmembrane region" description="Helical" evidence="5">
    <location>
        <begin position="45"/>
        <end position="66"/>
    </location>
</feature>
<evidence type="ECO:0000313" key="8">
    <source>
        <dbReference type="Proteomes" id="UP000460558"/>
    </source>
</evidence>
<keyword evidence="1" id="KW-0808">Transferase</keyword>
<dbReference type="PANTHER" id="PTHR24421">
    <property type="entry name" value="NITRATE/NITRITE SENSOR PROTEIN NARX-RELATED"/>
    <property type="match status" value="1"/>
</dbReference>
<dbReference type="InterPro" id="IPR050482">
    <property type="entry name" value="Sensor_HK_TwoCompSys"/>
</dbReference>
<dbReference type="RefSeq" id="WP_153485009.1">
    <property type="nucleotide sequence ID" value="NZ_VDEQ01000224.1"/>
</dbReference>
<gene>
    <name evidence="7" type="ORF">FFZ77_20310</name>
</gene>
<keyword evidence="2 7" id="KW-0418">Kinase</keyword>
<feature type="region of interest" description="Disordered" evidence="4">
    <location>
        <begin position="1"/>
        <end position="24"/>
    </location>
</feature>
<keyword evidence="5" id="KW-0472">Membrane</keyword>
<protein>
    <submittedName>
        <fullName evidence="7">Two-component sensor histidine kinase</fullName>
    </submittedName>
</protein>
<feature type="compositionally biased region" description="Low complexity" evidence="4">
    <location>
        <begin position="1"/>
        <end position="18"/>
    </location>
</feature>
<evidence type="ECO:0000313" key="7">
    <source>
        <dbReference type="EMBL" id="MQS37886.1"/>
    </source>
</evidence>
<dbReference type="InterPro" id="IPR036890">
    <property type="entry name" value="HATPase_C_sf"/>
</dbReference>
<dbReference type="GO" id="GO:0016301">
    <property type="term" value="F:kinase activity"/>
    <property type="evidence" value="ECO:0007669"/>
    <property type="project" value="UniProtKB-KW"/>
</dbReference>
<keyword evidence="3" id="KW-0902">Two-component regulatory system</keyword>
<dbReference type="PANTHER" id="PTHR24421:SF63">
    <property type="entry name" value="SENSOR HISTIDINE KINASE DESK"/>
    <property type="match status" value="1"/>
</dbReference>
<feature type="transmembrane region" description="Helical" evidence="5">
    <location>
        <begin position="72"/>
        <end position="95"/>
    </location>
</feature>
<dbReference type="Proteomes" id="UP000460558">
    <property type="component" value="Unassembled WGS sequence"/>
</dbReference>
<dbReference type="Pfam" id="PF07730">
    <property type="entry name" value="HisKA_3"/>
    <property type="match status" value="1"/>
</dbReference>
<keyword evidence="5" id="KW-1133">Transmembrane helix</keyword>
<feature type="domain" description="Signal transduction histidine kinase subgroup 3 dimerisation and phosphoacceptor" evidence="6">
    <location>
        <begin position="215"/>
        <end position="281"/>
    </location>
</feature>
<comment type="caution">
    <text evidence="7">The sequence shown here is derived from an EMBL/GenBank/DDBJ whole genome shotgun (WGS) entry which is preliminary data.</text>
</comment>
<name>A0ABW9NXL6_9ACTN</name>
<accession>A0ABW9NXL6</accession>
<feature type="transmembrane region" description="Helical" evidence="5">
    <location>
        <begin position="173"/>
        <end position="191"/>
    </location>
</feature>
<dbReference type="Gene3D" id="3.30.565.10">
    <property type="entry name" value="Histidine kinase-like ATPase, C-terminal domain"/>
    <property type="match status" value="1"/>
</dbReference>
<dbReference type="CDD" id="cd16917">
    <property type="entry name" value="HATPase_UhpB-NarQ-NarX-like"/>
    <property type="match status" value="1"/>
</dbReference>
<evidence type="ECO:0000256" key="3">
    <source>
        <dbReference type="ARBA" id="ARBA00023012"/>
    </source>
</evidence>
<organism evidence="7 8">
    <name type="scientific">Streptomyces katsurahamanus</name>
    <dbReference type="NCBI Taxonomy" id="2577098"/>
    <lineage>
        <taxon>Bacteria</taxon>
        <taxon>Bacillati</taxon>
        <taxon>Actinomycetota</taxon>
        <taxon>Actinomycetes</taxon>
        <taxon>Kitasatosporales</taxon>
        <taxon>Streptomycetaceae</taxon>
        <taxon>Streptomyces</taxon>
    </lineage>
</organism>
<evidence type="ECO:0000256" key="4">
    <source>
        <dbReference type="SAM" id="MobiDB-lite"/>
    </source>
</evidence>
<reference evidence="7 8" key="1">
    <citation type="submission" date="2019-06" db="EMBL/GenBank/DDBJ databases">
        <title>Comparative genomics and metabolomics analyses of clavulanic acid producing Streptomyces species provides insight into specialized metabolism and evolution of beta-lactam biosynthetic gene clusters.</title>
        <authorList>
            <person name="Moore M.A."/>
            <person name="Cruz-Morales P."/>
            <person name="Barona Gomez F."/>
            <person name="Kapil T."/>
        </authorList>
    </citation>
    <scope>NUCLEOTIDE SEQUENCE [LARGE SCALE GENOMIC DNA]</scope>
    <source>
        <strain evidence="7 8">T-272</strain>
    </source>
</reference>